<reference evidence="2 3" key="1">
    <citation type="submission" date="2016-07" db="EMBL/GenBank/DDBJ databases">
        <title>Multiple horizontal gene transfer events from other fungi enriched the ability of initially mycotrophic Trichoderma (Ascomycota) to feed on dead plant biomass.</title>
        <authorList>
            <consortium name="DOE Joint Genome Institute"/>
            <person name="Aerts A."/>
            <person name="Atanasova L."/>
            <person name="Chenthamara K."/>
            <person name="Zhang J."/>
            <person name="Grujic M."/>
            <person name="Henrissat B."/>
            <person name="Kuo A."/>
            <person name="Salamov A."/>
            <person name="Lipzen A."/>
            <person name="Labutti K."/>
            <person name="Barry K."/>
            <person name="Miao Y."/>
            <person name="Rahimi M.J."/>
            <person name="Shen Q."/>
            <person name="Grigoriev I.V."/>
            <person name="Kubicek C.P."/>
            <person name="Druzhinina I.S."/>
        </authorList>
    </citation>
    <scope>NUCLEOTIDE SEQUENCE [LARGE SCALE GENOMIC DNA]</scope>
    <source>
        <strain evidence="2 3">CBS 226.95</strain>
    </source>
</reference>
<gene>
    <name evidence="2" type="ORF">M431DRAFT_124134</name>
</gene>
<feature type="compositionally biased region" description="Low complexity" evidence="1">
    <location>
        <begin position="782"/>
        <end position="794"/>
    </location>
</feature>
<feature type="compositionally biased region" description="Polar residues" evidence="1">
    <location>
        <begin position="682"/>
        <end position="693"/>
    </location>
</feature>
<dbReference type="Gene3D" id="3.40.50.1580">
    <property type="entry name" value="Nucleoside phosphorylase domain"/>
    <property type="match status" value="1"/>
</dbReference>
<dbReference type="STRING" id="983964.A0A2T3ZZY0"/>
<feature type="compositionally biased region" description="Polar residues" evidence="1">
    <location>
        <begin position="575"/>
        <end position="601"/>
    </location>
</feature>
<dbReference type="GO" id="GO:0003824">
    <property type="term" value="F:catalytic activity"/>
    <property type="evidence" value="ECO:0007669"/>
    <property type="project" value="InterPro"/>
</dbReference>
<dbReference type="GO" id="GO:0009116">
    <property type="term" value="P:nucleoside metabolic process"/>
    <property type="evidence" value="ECO:0007669"/>
    <property type="project" value="InterPro"/>
</dbReference>
<dbReference type="GeneID" id="36620773"/>
<dbReference type="SUPFAM" id="SSF53167">
    <property type="entry name" value="Purine and uridine phosphorylases"/>
    <property type="match status" value="1"/>
</dbReference>
<feature type="compositionally biased region" description="Basic and acidic residues" evidence="1">
    <location>
        <begin position="460"/>
        <end position="476"/>
    </location>
</feature>
<protein>
    <submittedName>
        <fullName evidence="2">Uncharacterized protein</fullName>
    </submittedName>
</protein>
<feature type="compositionally biased region" description="Polar residues" evidence="1">
    <location>
        <begin position="510"/>
        <end position="519"/>
    </location>
</feature>
<dbReference type="Proteomes" id="UP000241690">
    <property type="component" value="Unassembled WGS sequence"/>
</dbReference>
<accession>A0A2T3ZZY0</accession>
<proteinExistence type="predicted"/>
<feature type="compositionally biased region" description="Polar residues" evidence="1">
    <location>
        <begin position="541"/>
        <end position="559"/>
    </location>
</feature>
<feature type="region of interest" description="Disordered" evidence="1">
    <location>
        <begin position="363"/>
        <end position="420"/>
    </location>
</feature>
<feature type="compositionally biased region" description="Basic and acidic residues" evidence="1">
    <location>
        <begin position="488"/>
        <end position="502"/>
    </location>
</feature>
<organism evidence="2 3">
    <name type="scientific">Trichoderma harzianum CBS 226.95</name>
    <dbReference type="NCBI Taxonomy" id="983964"/>
    <lineage>
        <taxon>Eukaryota</taxon>
        <taxon>Fungi</taxon>
        <taxon>Dikarya</taxon>
        <taxon>Ascomycota</taxon>
        <taxon>Pezizomycotina</taxon>
        <taxon>Sordariomycetes</taxon>
        <taxon>Hypocreomycetidae</taxon>
        <taxon>Hypocreales</taxon>
        <taxon>Hypocreaceae</taxon>
        <taxon>Trichoderma</taxon>
    </lineage>
</organism>
<feature type="compositionally biased region" description="Polar residues" evidence="1">
    <location>
        <begin position="748"/>
        <end position="761"/>
    </location>
</feature>
<evidence type="ECO:0000313" key="2">
    <source>
        <dbReference type="EMBL" id="PTB50359.1"/>
    </source>
</evidence>
<feature type="region of interest" description="Disordered" evidence="1">
    <location>
        <begin position="453"/>
        <end position="841"/>
    </location>
</feature>
<dbReference type="PANTHER" id="PTHR46082:SF11">
    <property type="entry name" value="AAA+ ATPASE DOMAIN-CONTAINING PROTEIN-RELATED"/>
    <property type="match status" value="1"/>
</dbReference>
<evidence type="ECO:0000313" key="3">
    <source>
        <dbReference type="Proteomes" id="UP000241690"/>
    </source>
</evidence>
<dbReference type="RefSeq" id="XP_024770036.1">
    <property type="nucleotide sequence ID" value="XM_024912214.1"/>
</dbReference>
<dbReference type="PANTHER" id="PTHR46082">
    <property type="entry name" value="ATP/GTP-BINDING PROTEIN-RELATED"/>
    <property type="match status" value="1"/>
</dbReference>
<sequence>MEDFRLRHTHNDYTIGWVCALPNEQTAAILMLDDRHEDLPNPSGDHNTYMLGSIGKHNVVIAGLPLGRVGNNTAATVATRMVSSFPNIRVGLMVGVGGGIPHKTRLGDVVISCPNGTEPGVVQWDMGKTEAGQFVRTGSLAPPPTALLTALTRFKADHITTRRNMLKYLKKLEKDPDVPESYKKSDSLQDLLFHPSYGHVEADESCLSDEDEDDCRRCDKSKLVRRSKRESGMIHCGLIASGNQVIKDANLRDSLSKQFKNDILCIEMEAAGLMNDFPCVVIRGIADYSDSHKNEKWQDYAAATAAACAKALLMVVATSEVDKLQRVQLTISPGLIQSAMHYWPFWKNEKKDTADPRVTAFEDSNLETDSRHPPLEMAQLDDTSRNAKSGETIPEEEKPPKVAAIEAPKRASSYDTSTTHQTLESWLQGAPPSLAAMFRQGNYEAAMRDIRMGLGQSPVPRKDENRTEMLSTERRQSMPSQASIPFPEESKGNTSERNDKHSNIRRHSNPVPSVKTNSYPLVKTPSAFSPEHRARGHEQSQTHSDGSAPSMRQSPSGSTKYRFGTPSPVRREQESLVSEQNHGQFNNASASSGLYISTKHPNSGYDADGRAIEYPLSPPQSPQSTNQSSYMRRDSGSLIDDEEIPSGYDSFTESNGILRENRPLVAEPDQINSNEGQGGAPLSQSLQHSSITAEKTPAHVSRTGSNDRSSVYRYTYSRHPGASVASPGELPRSATPVPSPPPPYLARKNSTSRQPIRNSNRGPGYSRPPGPNTTKPSDRQRSSTPTPSQSRRPPLMTMDNNSVPALGTKTSQTRSQIQSKPPKKVQSNAPPSRLPRLRPAA</sequence>
<feature type="compositionally biased region" description="Polar residues" evidence="1">
    <location>
        <begin position="798"/>
        <end position="819"/>
    </location>
</feature>
<evidence type="ECO:0000256" key="1">
    <source>
        <dbReference type="SAM" id="MobiDB-lite"/>
    </source>
</evidence>
<dbReference type="AlphaFoldDB" id="A0A2T3ZZY0"/>
<keyword evidence="3" id="KW-1185">Reference proteome</keyword>
<dbReference type="EMBL" id="KZ679688">
    <property type="protein sequence ID" value="PTB50359.1"/>
    <property type="molecule type" value="Genomic_DNA"/>
</dbReference>
<dbReference type="InterPro" id="IPR053137">
    <property type="entry name" value="NLR-like"/>
</dbReference>
<name>A0A2T3ZZY0_TRIHA</name>
<dbReference type="InterPro" id="IPR035994">
    <property type="entry name" value="Nucleoside_phosphorylase_sf"/>
</dbReference>
<feature type="compositionally biased region" description="Basic and acidic residues" evidence="1">
    <location>
        <begin position="530"/>
        <end position="540"/>
    </location>
</feature>